<keyword evidence="2" id="KW-1185">Reference proteome</keyword>
<evidence type="ECO:0000313" key="2">
    <source>
        <dbReference type="Proteomes" id="UP000003639"/>
    </source>
</evidence>
<accession>A6NU90</accession>
<evidence type="ECO:0000313" key="1">
    <source>
        <dbReference type="EMBL" id="EDN00437.1"/>
    </source>
</evidence>
<reference evidence="1 2" key="1">
    <citation type="submission" date="2007-04" db="EMBL/GenBank/DDBJ databases">
        <authorList>
            <person name="Fulton L."/>
            <person name="Clifton S."/>
            <person name="Fulton B."/>
            <person name="Xu J."/>
            <person name="Minx P."/>
            <person name="Pepin K.H."/>
            <person name="Johnson M."/>
            <person name="Thiruvilangam P."/>
            <person name="Bhonagiri V."/>
            <person name="Nash W.E."/>
            <person name="Mardis E.R."/>
            <person name="Wilson R.K."/>
        </authorList>
    </citation>
    <scope>NUCLEOTIDE SEQUENCE [LARGE SCALE GENOMIC DNA]</scope>
    <source>
        <strain evidence="1 2">ATCC 29799</strain>
    </source>
</reference>
<sequence length="88" mass="10081">MKAPHQREAWKILRGIPPGQRTDAVCQMVCRAQEQERLLDAIRKVFREELGKLELHPAREKTAKQLAGDVDEGILGFLRALQEEDDMT</sequence>
<organism evidence="1 2">
    <name type="scientific">Pseudoflavonifractor capillosus ATCC 29799</name>
    <dbReference type="NCBI Taxonomy" id="411467"/>
    <lineage>
        <taxon>Bacteria</taxon>
        <taxon>Bacillati</taxon>
        <taxon>Bacillota</taxon>
        <taxon>Clostridia</taxon>
        <taxon>Eubacteriales</taxon>
        <taxon>Oscillospiraceae</taxon>
        <taxon>Pseudoflavonifractor</taxon>
    </lineage>
</organism>
<dbReference type="Proteomes" id="UP000003639">
    <property type="component" value="Unassembled WGS sequence"/>
</dbReference>
<dbReference type="EMBL" id="AAXG02000011">
    <property type="protein sequence ID" value="EDN00437.1"/>
    <property type="molecule type" value="Genomic_DNA"/>
</dbReference>
<protein>
    <submittedName>
        <fullName evidence="1">Uncharacterized protein</fullName>
    </submittedName>
</protein>
<proteinExistence type="predicted"/>
<reference evidence="1 2" key="2">
    <citation type="submission" date="2007-06" db="EMBL/GenBank/DDBJ databases">
        <title>Draft genome sequence of Pseudoflavonifractor capillosus ATCC 29799.</title>
        <authorList>
            <person name="Sudarsanam P."/>
            <person name="Ley R."/>
            <person name="Guruge J."/>
            <person name="Turnbaugh P.J."/>
            <person name="Mahowald M."/>
            <person name="Liep D."/>
            <person name="Gordon J."/>
        </authorList>
    </citation>
    <scope>NUCLEOTIDE SEQUENCE [LARGE SCALE GENOMIC DNA]</scope>
    <source>
        <strain evidence="1 2">ATCC 29799</strain>
    </source>
</reference>
<gene>
    <name evidence="1" type="ORF">BACCAP_01772</name>
</gene>
<dbReference type="eggNOG" id="ENOG5033MYG">
    <property type="taxonomic scope" value="Bacteria"/>
</dbReference>
<dbReference type="STRING" id="411467.BACCAP_01772"/>
<name>A6NU90_9FIRM</name>
<comment type="caution">
    <text evidence="1">The sequence shown here is derived from an EMBL/GenBank/DDBJ whole genome shotgun (WGS) entry which is preliminary data.</text>
</comment>
<dbReference type="AlphaFoldDB" id="A6NU90"/>